<dbReference type="Gene3D" id="1.10.510.10">
    <property type="entry name" value="Transferase(Phosphotransferase) domain 1"/>
    <property type="match status" value="2"/>
</dbReference>
<dbReference type="InterPro" id="IPR000719">
    <property type="entry name" value="Prot_kinase_dom"/>
</dbReference>
<dbReference type="OrthoDB" id="2354792at2759"/>
<dbReference type="PROSITE" id="PS50011">
    <property type="entry name" value="PROTEIN_KINASE_DOM"/>
    <property type="match status" value="1"/>
</dbReference>
<sequence>MNNNNKYFLLVETELNIYNRTKYYHNTPHYSLSKRTKILNTKVALKYSYRLPKVSHRLSIANIQEEKYLNYCENREKREEHGKCEKCGEQYADIKHKWCRSCHIDYLKRNFTNWTSGSEKIDDLVQEMQLQVNKHNDIIIEWIPYDQFNNIKEISEINFSKVYSAKWKDGPLNYDHDKRELKRIPNRFVSLKCLKIANADEFLTKVKVHLTNCKIIYGISQNPDTRYYIIVFKDEYCVKCSKKYTNVKYKWCKLCQIDCLKNNFTNWTSGEEKVVNFIQGAQLQLNAYNDIIFEWIPYNHKMELKRMISRSVTLKYLEYASINEFLTKVKIYLTNTGNYKIYGISQHPDTKNFIMVFQDKYYIEYSKNYCKKCGEVYTNIKFKWCKPCQINKLKLNFSENKIINELILEMQLKINSPIDIVFEWIPCNQFKDIKKIGKNDFEIVYSAIWKNGPLYFDGKKWIRKSNTKVALECLYNLQNNINVFLHKVKTYSINTYNDCNIQIYGISQNPNTNDYIIVLQHKYCEEYSKKCCEVCMEKFTNIMYKWCKPCQVNCLKKNFKIWTSTIWKNGPMYYNYSKNKLARRSNRKIALKCLHNSQNTINEFLNKVNMFLTHENNNIFKIYGISQNPDTRNYIIVLQDKYYKEYGKSYCMQCIKKYTDIENKWCKPCQTNYLKSNFTKWTSGNEKVDHFIQKAQLKIKSYSDMIFEWIPYNQFTNKSGRYDFIKIWKNGPLYYDYNSRTMLRKSNKEVGLKHLYNSHNMANKFLHEVEMYLTNTDCKAYGISQNPDTKDYIIVIQDGYCVKCDKKCTSTKYNWFDFVEVYSAQWKDGPLIYDIDKMELKRTFYRNVTLKCLRVTNVDEFLTKVNSYLTNTIDCKIYGISRNPVTKNYIIVLQDVYCIKCDIKCTSIKYNWCKLCQINYFKNNFPSWTSENKKIDEFIQEMQLKVNNWNDIIFEWISYDEFNDVKKMDKNSYSSVYTAIWESGPLFYDHKNSEWIRKSDKKVYFNVLEHLNTDEFLNVVKAHLTGRDRIILDVYGISQNPVTKAYVIVFHNVDIIEIYERYGNKFFTNRDVKEIGKGGFATVYSAIWKNGPLNFDDDKKEWVREMNKEVALKCLNSSQNINEKFLNEANEYSIDTSLNILRIYGISQNPYTKNYMMILQYAEGGDFNKWIDKNYENFDWKNKVRVLNNIISATGRQPFADRAHDEFLALDICEGVRPELNKNDAPNCYVELMKRCWNSNPNNRPNVTEISDQIRLWKNSDFERDFDHAENYRKENLLKRVQLKNHPQAIYTSRILNPYTKHLSKYYNSNYSDCAIVD</sequence>
<proteinExistence type="predicted"/>
<reference evidence="4" key="1">
    <citation type="submission" date="2019-10" db="EMBL/GenBank/DDBJ databases">
        <title>Conservation and host-specific expression of non-tandemly repeated heterogenous ribosome RNA gene in arbuscular mycorrhizal fungi.</title>
        <authorList>
            <person name="Maeda T."/>
            <person name="Kobayashi Y."/>
            <person name="Nakagawa T."/>
            <person name="Ezawa T."/>
            <person name="Yamaguchi K."/>
            <person name="Bino T."/>
            <person name="Nishimoto Y."/>
            <person name="Shigenobu S."/>
            <person name="Kawaguchi M."/>
        </authorList>
    </citation>
    <scope>NUCLEOTIDE SEQUENCE</scope>
    <source>
        <strain evidence="4">HR1</strain>
    </source>
</reference>
<dbReference type="SUPFAM" id="SSF56112">
    <property type="entry name" value="Protein kinase-like (PK-like)"/>
    <property type="match status" value="1"/>
</dbReference>
<evidence type="ECO:0000313" key="4">
    <source>
        <dbReference type="EMBL" id="GES78447.1"/>
    </source>
</evidence>
<dbReference type="Pfam" id="PF07714">
    <property type="entry name" value="PK_Tyr_Ser-Thr"/>
    <property type="match status" value="1"/>
</dbReference>
<accession>A0A8H3KYY2</accession>
<feature type="domain" description="Protein kinase" evidence="3">
    <location>
        <begin position="1069"/>
        <end position="1318"/>
    </location>
</feature>
<keyword evidence="4" id="KW-0418">Kinase</keyword>
<dbReference type="Proteomes" id="UP000615446">
    <property type="component" value="Unassembled WGS sequence"/>
</dbReference>
<keyword evidence="2" id="KW-0067">ATP-binding</keyword>
<dbReference type="InterPro" id="IPR011009">
    <property type="entry name" value="Kinase-like_dom_sf"/>
</dbReference>
<dbReference type="EMBL" id="BLAL01000037">
    <property type="protein sequence ID" value="GES78447.1"/>
    <property type="molecule type" value="Genomic_DNA"/>
</dbReference>
<dbReference type="InterPro" id="IPR050198">
    <property type="entry name" value="Non-receptor_tyrosine_kinases"/>
</dbReference>
<dbReference type="GO" id="GO:0005524">
    <property type="term" value="F:ATP binding"/>
    <property type="evidence" value="ECO:0007669"/>
    <property type="project" value="UniProtKB-KW"/>
</dbReference>
<keyword evidence="4" id="KW-0808">Transferase</keyword>
<gene>
    <name evidence="4" type="ORF">RCL2_000575400</name>
</gene>
<evidence type="ECO:0000256" key="1">
    <source>
        <dbReference type="ARBA" id="ARBA00022741"/>
    </source>
</evidence>
<evidence type="ECO:0000259" key="3">
    <source>
        <dbReference type="PROSITE" id="PS50011"/>
    </source>
</evidence>
<evidence type="ECO:0000256" key="2">
    <source>
        <dbReference type="ARBA" id="ARBA00022840"/>
    </source>
</evidence>
<protein>
    <submittedName>
        <fullName evidence="4">Kinase-like domain-containing protein</fullName>
    </submittedName>
</protein>
<dbReference type="PANTHER" id="PTHR24418">
    <property type="entry name" value="TYROSINE-PROTEIN KINASE"/>
    <property type="match status" value="1"/>
</dbReference>
<evidence type="ECO:0000313" key="5">
    <source>
        <dbReference type="Proteomes" id="UP000615446"/>
    </source>
</evidence>
<keyword evidence="1" id="KW-0547">Nucleotide-binding</keyword>
<organism evidence="4 5">
    <name type="scientific">Rhizophagus clarus</name>
    <dbReference type="NCBI Taxonomy" id="94130"/>
    <lineage>
        <taxon>Eukaryota</taxon>
        <taxon>Fungi</taxon>
        <taxon>Fungi incertae sedis</taxon>
        <taxon>Mucoromycota</taxon>
        <taxon>Glomeromycotina</taxon>
        <taxon>Glomeromycetes</taxon>
        <taxon>Glomerales</taxon>
        <taxon>Glomeraceae</taxon>
        <taxon>Rhizophagus</taxon>
    </lineage>
</organism>
<comment type="caution">
    <text evidence="4">The sequence shown here is derived from an EMBL/GenBank/DDBJ whole genome shotgun (WGS) entry which is preliminary data.</text>
</comment>
<dbReference type="GO" id="GO:0004672">
    <property type="term" value="F:protein kinase activity"/>
    <property type="evidence" value="ECO:0007669"/>
    <property type="project" value="InterPro"/>
</dbReference>
<name>A0A8H3KYY2_9GLOM</name>
<dbReference type="InterPro" id="IPR001245">
    <property type="entry name" value="Ser-Thr/Tyr_kinase_cat_dom"/>
</dbReference>